<evidence type="ECO:0000259" key="4">
    <source>
        <dbReference type="Pfam" id="PF00149"/>
    </source>
</evidence>
<dbReference type="eggNOG" id="COG0737">
    <property type="taxonomic scope" value="Bacteria"/>
</dbReference>
<dbReference type="KEGG" id="cvt:B843_00570"/>
<organism evidence="6 7">
    <name type="scientific">Corynebacterium vitaeruminis DSM 20294</name>
    <dbReference type="NCBI Taxonomy" id="1224164"/>
    <lineage>
        <taxon>Bacteria</taxon>
        <taxon>Bacillati</taxon>
        <taxon>Actinomycetota</taxon>
        <taxon>Actinomycetes</taxon>
        <taxon>Mycobacteriales</taxon>
        <taxon>Corynebacteriaceae</taxon>
        <taxon>Corynebacterium</taxon>
    </lineage>
</organism>
<keyword evidence="2" id="KW-0547">Nucleotide-binding</keyword>
<dbReference type="PRINTS" id="PR01607">
    <property type="entry name" value="APYRASEFAMLY"/>
</dbReference>
<dbReference type="GO" id="GO:0009166">
    <property type="term" value="P:nucleotide catabolic process"/>
    <property type="evidence" value="ECO:0007669"/>
    <property type="project" value="InterPro"/>
</dbReference>
<dbReference type="SUPFAM" id="SSF55816">
    <property type="entry name" value="5'-nucleotidase (syn. UDP-sugar hydrolase), C-terminal domain"/>
    <property type="match status" value="1"/>
</dbReference>
<dbReference type="Proteomes" id="UP000019222">
    <property type="component" value="Chromosome"/>
</dbReference>
<reference evidence="6 7" key="1">
    <citation type="submission" date="2013-02" db="EMBL/GenBank/DDBJ databases">
        <title>The complete genome sequence of Corynebacterium vitaeruminis DSM 20294.</title>
        <authorList>
            <person name="Ruckert C."/>
            <person name="Albersmeier A."/>
            <person name="Kalinowski J."/>
        </authorList>
    </citation>
    <scope>NUCLEOTIDE SEQUENCE [LARGE SCALE GENOMIC DNA]</scope>
    <source>
        <strain evidence="7">ATCC 10234</strain>
    </source>
</reference>
<dbReference type="InterPro" id="IPR006179">
    <property type="entry name" value="5_nucleotidase/apyrase"/>
</dbReference>
<dbReference type="RefSeq" id="WP_025251585.1">
    <property type="nucleotide sequence ID" value="NZ_CP004353.1"/>
</dbReference>
<evidence type="ECO:0000256" key="3">
    <source>
        <dbReference type="SAM" id="Phobius"/>
    </source>
</evidence>
<evidence type="ECO:0000256" key="2">
    <source>
        <dbReference type="RuleBase" id="RU362119"/>
    </source>
</evidence>
<dbReference type="Gene3D" id="3.90.780.10">
    <property type="entry name" value="5'-Nucleotidase, C-terminal domain"/>
    <property type="match status" value="1"/>
</dbReference>
<keyword evidence="2" id="KW-0378">Hydrolase</keyword>
<sequence>MSHVHFRRALTATVAASLGLSLASTAQAQQAPKTFSISNFTDFHGHIAQVSDSTGVKEPGAAVLSAMVSHVNEGQEYLLTSSGDNVGGSAFTSAVLQDEPTLAVLNKMGVTASAVGNHEFDKGYADLTDRIQSHSSFDYLGANVSGGTPPLAPYVVKEVGGVRVAFIGSVTATTKDKVSPTGIDGIEFGDPVAATNAVADQITAEKTADVVIALYHEGISDPSVFNDNVDAVFAGDTHETKSQVIKRADGSAFAVAQAGEYGKQLADMDFTFDPETGDVIDIAPKVYTTDEMMAAVGATPDLAVQALVDQAKLDSDAAGATTVATASSSFYRGANEDNVASSGSNRGVESTLSNALAQAAKAGINANTSAHADLGVMNAGGVRADLEAGAVTYQEAFAVQPFGNEITYTTLTGQDIIDAIEQQWKDPTLSRPVLALGWSDNFSYTYNPDAPQGERFLAGAIDGEPLDPAKSYVVAGSTFLLDGGDGFAALANGTEKPNTGLMDVDVFTGYLAAYPALAPRGGQSAVGVKLDGELAPGASVTFDLSSLIYTVGDVAQQVTVSVGDAIATADIVHDLGAANYGEAGTAQVALTLPSTLSDADVLTVTTDAGTRVEVPVSALGAVTGADNAPSAPNASSGSSTGLGVFALLAAVASLIGAFFTPALMPMLEQLRAQLGV</sequence>
<dbReference type="PANTHER" id="PTHR11575">
    <property type="entry name" value="5'-NUCLEOTIDASE-RELATED"/>
    <property type="match status" value="1"/>
</dbReference>
<dbReference type="GO" id="GO:0030288">
    <property type="term" value="C:outer membrane-bounded periplasmic space"/>
    <property type="evidence" value="ECO:0007669"/>
    <property type="project" value="TreeGrafter"/>
</dbReference>
<name>W5XXV8_9CORY</name>
<comment type="similarity">
    <text evidence="2">Belongs to the 5'-nucleotidase family.</text>
</comment>
<accession>W5XXV8</accession>
<keyword evidence="1 2" id="KW-0732">Signal</keyword>
<evidence type="ECO:0000256" key="1">
    <source>
        <dbReference type="ARBA" id="ARBA00022729"/>
    </source>
</evidence>
<evidence type="ECO:0008006" key="8">
    <source>
        <dbReference type="Google" id="ProtNLM"/>
    </source>
</evidence>
<feature type="domain" description="Calcineurin-like phosphoesterase" evidence="4">
    <location>
        <begin position="44"/>
        <end position="239"/>
    </location>
</feature>
<dbReference type="PATRIC" id="fig|1224164.3.peg.114"/>
<dbReference type="Pfam" id="PF00149">
    <property type="entry name" value="Metallophos"/>
    <property type="match status" value="1"/>
</dbReference>
<dbReference type="GO" id="GO:0008253">
    <property type="term" value="F:5'-nucleotidase activity"/>
    <property type="evidence" value="ECO:0007669"/>
    <property type="project" value="TreeGrafter"/>
</dbReference>
<gene>
    <name evidence="6" type="ORF">B843_00570</name>
</gene>
<dbReference type="InterPro" id="IPR008334">
    <property type="entry name" value="5'-Nucleotdase_C"/>
</dbReference>
<dbReference type="InterPro" id="IPR004843">
    <property type="entry name" value="Calcineurin-like_PHP"/>
</dbReference>
<proteinExistence type="inferred from homology"/>
<evidence type="ECO:0000313" key="6">
    <source>
        <dbReference type="EMBL" id="AHI21510.1"/>
    </source>
</evidence>
<feature type="transmembrane region" description="Helical" evidence="3">
    <location>
        <begin position="642"/>
        <end position="664"/>
    </location>
</feature>
<dbReference type="Pfam" id="PF02872">
    <property type="entry name" value="5_nucleotid_C"/>
    <property type="match status" value="1"/>
</dbReference>
<dbReference type="SUPFAM" id="SSF56300">
    <property type="entry name" value="Metallo-dependent phosphatases"/>
    <property type="match status" value="1"/>
</dbReference>
<dbReference type="HOGENOM" id="CLU_005854_5_0_11"/>
<keyword evidence="7" id="KW-1185">Reference proteome</keyword>
<dbReference type="AlphaFoldDB" id="W5XXV8"/>
<keyword evidence="3" id="KW-1133">Transmembrane helix</keyword>
<keyword evidence="3" id="KW-0472">Membrane</keyword>
<dbReference type="GO" id="GO:0000166">
    <property type="term" value="F:nucleotide binding"/>
    <property type="evidence" value="ECO:0007669"/>
    <property type="project" value="UniProtKB-KW"/>
</dbReference>
<evidence type="ECO:0000259" key="5">
    <source>
        <dbReference type="Pfam" id="PF02872"/>
    </source>
</evidence>
<feature type="chain" id="PRO_5004876156" description="5'-nucleotidase" evidence="2">
    <location>
        <begin position="29"/>
        <end position="676"/>
    </location>
</feature>
<keyword evidence="3" id="KW-0812">Transmembrane</keyword>
<feature type="domain" description="5'-Nucleotidase C-terminal" evidence="5">
    <location>
        <begin position="339"/>
        <end position="491"/>
    </location>
</feature>
<dbReference type="GO" id="GO:0008768">
    <property type="term" value="F:UDP-sugar diphosphatase activity"/>
    <property type="evidence" value="ECO:0007669"/>
    <property type="project" value="TreeGrafter"/>
</dbReference>
<protein>
    <recommendedName>
        <fullName evidence="8">5'-nucleotidase</fullName>
    </recommendedName>
</protein>
<dbReference type="InterPro" id="IPR036907">
    <property type="entry name" value="5'-Nucleotdase_C_sf"/>
</dbReference>
<dbReference type="InterPro" id="IPR029052">
    <property type="entry name" value="Metallo-depent_PP-like"/>
</dbReference>
<dbReference type="EMBL" id="CP004353">
    <property type="protein sequence ID" value="AHI21510.1"/>
    <property type="molecule type" value="Genomic_DNA"/>
</dbReference>
<dbReference type="STRING" id="1224164.B843_00570"/>
<dbReference type="PANTHER" id="PTHR11575:SF24">
    <property type="entry name" value="5'-NUCLEOTIDASE"/>
    <property type="match status" value="1"/>
</dbReference>
<evidence type="ECO:0000313" key="7">
    <source>
        <dbReference type="Proteomes" id="UP000019222"/>
    </source>
</evidence>
<feature type="signal peptide" evidence="2">
    <location>
        <begin position="1"/>
        <end position="28"/>
    </location>
</feature>
<dbReference type="Gene3D" id="3.60.21.10">
    <property type="match status" value="1"/>
</dbReference>